<dbReference type="Proteomes" id="UP001284601">
    <property type="component" value="Unassembled WGS sequence"/>
</dbReference>
<evidence type="ECO:0000313" key="5">
    <source>
        <dbReference type="Proteomes" id="UP001284601"/>
    </source>
</evidence>
<feature type="domain" description="Lipoyl-binding" evidence="3">
    <location>
        <begin position="1"/>
        <end position="64"/>
    </location>
</feature>
<dbReference type="InterPro" id="IPR003016">
    <property type="entry name" value="2-oxoA_DH_lipoyl-BS"/>
</dbReference>
<dbReference type="InterPro" id="IPR045257">
    <property type="entry name" value="E2/Pdx1"/>
</dbReference>
<comment type="caution">
    <text evidence="4">The sequence shown here is derived from an EMBL/GenBank/DDBJ whole genome shotgun (WGS) entry which is preliminary data.</text>
</comment>
<dbReference type="Pfam" id="PF00364">
    <property type="entry name" value="Biotin_lipoyl"/>
    <property type="match status" value="1"/>
</dbReference>
<evidence type="ECO:0000256" key="2">
    <source>
        <dbReference type="SAM" id="MobiDB-lite"/>
    </source>
</evidence>
<dbReference type="RefSeq" id="WP_318599377.1">
    <property type="nucleotide sequence ID" value="NZ_JAWSTH010000069.1"/>
</dbReference>
<dbReference type="InterPro" id="IPR000089">
    <property type="entry name" value="Biotin_lipoyl"/>
</dbReference>
<dbReference type="PANTHER" id="PTHR23151">
    <property type="entry name" value="DIHYDROLIPOAMIDE ACETYL/SUCCINYL-TRANSFERASE-RELATED"/>
    <property type="match status" value="1"/>
</dbReference>
<dbReference type="InterPro" id="IPR011053">
    <property type="entry name" value="Single_hybrid_motif"/>
</dbReference>
<feature type="compositionally biased region" description="Low complexity" evidence="2">
    <location>
        <begin position="102"/>
        <end position="112"/>
    </location>
</feature>
<evidence type="ECO:0000259" key="3">
    <source>
        <dbReference type="PROSITE" id="PS50968"/>
    </source>
</evidence>
<name>A0ABU4HUF6_9ACTN</name>
<dbReference type="PROSITE" id="PS00189">
    <property type="entry name" value="LIPOYL"/>
    <property type="match status" value="1"/>
</dbReference>
<evidence type="ECO:0000256" key="1">
    <source>
        <dbReference type="ARBA" id="ARBA00022823"/>
    </source>
</evidence>
<dbReference type="EMBL" id="JAWSTH010000069">
    <property type="protein sequence ID" value="MDW5596941.1"/>
    <property type="molecule type" value="Genomic_DNA"/>
</dbReference>
<feature type="region of interest" description="Disordered" evidence="2">
    <location>
        <begin position="68"/>
        <end position="112"/>
    </location>
</feature>
<keyword evidence="1" id="KW-0450">Lipoyl</keyword>
<gene>
    <name evidence="4" type="ORF">R7226_21515</name>
</gene>
<protein>
    <submittedName>
        <fullName evidence="4">Biotin/lipoyl-containing protein</fullName>
    </submittedName>
</protein>
<dbReference type="PANTHER" id="PTHR23151:SF90">
    <property type="entry name" value="DIHYDROLIPOYLLYSINE-RESIDUE ACETYLTRANSFERASE COMPONENT OF PYRUVATE DEHYDROGENASE COMPLEX, MITOCHONDRIAL-RELATED"/>
    <property type="match status" value="1"/>
</dbReference>
<evidence type="ECO:0000313" key="4">
    <source>
        <dbReference type="EMBL" id="MDW5596941.1"/>
    </source>
</evidence>
<feature type="non-terminal residue" evidence="4">
    <location>
        <position position="112"/>
    </location>
</feature>
<organism evidence="4 5">
    <name type="scientific">Conexibacter stalactiti</name>
    <dbReference type="NCBI Taxonomy" id="1940611"/>
    <lineage>
        <taxon>Bacteria</taxon>
        <taxon>Bacillati</taxon>
        <taxon>Actinomycetota</taxon>
        <taxon>Thermoleophilia</taxon>
        <taxon>Solirubrobacterales</taxon>
        <taxon>Conexibacteraceae</taxon>
        <taxon>Conexibacter</taxon>
    </lineage>
</organism>
<dbReference type="CDD" id="cd06849">
    <property type="entry name" value="lipoyl_domain"/>
    <property type="match status" value="1"/>
</dbReference>
<reference evidence="4 5" key="2">
    <citation type="submission" date="2023-10" db="EMBL/GenBank/DDBJ databases">
        <authorList>
            <person name="Han X.F."/>
        </authorList>
    </citation>
    <scope>NUCLEOTIDE SEQUENCE [LARGE SCALE GENOMIC DNA]</scope>
    <source>
        <strain evidence="4 5">KCTC 39840</strain>
    </source>
</reference>
<reference evidence="5" key="1">
    <citation type="submission" date="2023-07" db="EMBL/GenBank/DDBJ databases">
        <title>Conexibacter stalactiti sp. nov., isolated from stalactites in a lava cave and emended description of the genus Conexibacter.</title>
        <authorList>
            <person name="Lee S.D."/>
        </authorList>
    </citation>
    <scope>NUCLEOTIDE SEQUENCE [LARGE SCALE GENOMIC DNA]</scope>
    <source>
        <strain evidence="5">KCTC 39840</strain>
    </source>
</reference>
<dbReference type="Gene3D" id="2.40.50.100">
    <property type="match status" value="1"/>
</dbReference>
<proteinExistence type="predicted"/>
<accession>A0ABU4HUF6</accession>
<keyword evidence="5" id="KW-1185">Reference proteome</keyword>
<dbReference type="PROSITE" id="PS50968">
    <property type="entry name" value="BIOTINYL_LIPOYL"/>
    <property type="match status" value="1"/>
</dbReference>
<sequence length="112" mass="10585">MSEGTLLRWLKQPGDVVEAGEEIAEIETDKATAELESPAAGLLGALLVAEGETVPTGALLTRVLAPGEQENGAAPGGAADGGAKAVAAAAPAPGASNGGDPSGAQAAAATAA</sequence>
<feature type="compositionally biased region" description="Low complexity" evidence="2">
    <location>
        <begin position="81"/>
        <end position="95"/>
    </location>
</feature>
<dbReference type="SUPFAM" id="SSF51230">
    <property type="entry name" value="Single hybrid motif"/>
    <property type="match status" value="1"/>
</dbReference>